<feature type="domain" description="HNH nuclease" evidence="2">
    <location>
        <begin position="324"/>
        <end position="377"/>
    </location>
</feature>
<dbReference type="Gene3D" id="1.10.30.50">
    <property type="match status" value="1"/>
</dbReference>
<dbReference type="InterPro" id="IPR002711">
    <property type="entry name" value="HNH"/>
</dbReference>
<reference evidence="3" key="1">
    <citation type="submission" date="2020-11" db="EMBL/GenBank/DDBJ databases">
        <title>Sequencing the genomes of 1000 actinobacteria strains.</title>
        <authorList>
            <person name="Klenk H.-P."/>
        </authorList>
    </citation>
    <scope>NUCLEOTIDE SEQUENCE</scope>
    <source>
        <strain evidence="3">DSM 45632</strain>
    </source>
</reference>
<evidence type="ECO:0000259" key="2">
    <source>
        <dbReference type="SMART" id="SM00507"/>
    </source>
</evidence>
<organism evidence="3 4">
    <name type="scientific">Corynebacterium aquatimens</name>
    <dbReference type="NCBI Taxonomy" id="1190508"/>
    <lineage>
        <taxon>Bacteria</taxon>
        <taxon>Bacillati</taxon>
        <taxon>Actinomycetota</taxon>
        <taxon>Actinomycetes</taxon>
        <taxon>Mycobacteriales</taxon>
        <taxon>Corynebacteriaceae</taxon>
        <taxon>Corynebacterium</taxon>
    </lineage>
</organism>
<accession>A0A931E3K5</accession>
<gene>
    <name evidence="3" type="ORF">IW254_000832</name>
</gene>
<sequence>MNFTQLIDTLKGSGLDALESFDMSAALNAGIKPSTAKAWQAVHEAYYGTTRARKQQRIAREAARVSGKTLEQLALIERHLARETDNARRRELRLELLRADGGYDALNRRAKTLIPEEEATPQDSFRTTASRGGKRSVYITADEHFIADLEHAMRAYSKAMFAARDTQGDEAGGGVFVPNSRQMLTAFVAFIRGGLPTSSAPPPGAADHGGAGAPRSECSCGGECVCSAPPRAGAFCSCGKCTCDGTIPVAVPRPLLLVPVHAHLRVLSGGGDEVSLVMTDGTEISGAEYLERFFADPSYGFEAALFHPEEGAVNLYDVERYANTKQADLARAVTPVCPVPGCKVPAQYCQIHHITAWSKGGHTNMSNLTVLCPYHNQINNDDPDTPTGGWRHAGSVRTFSSAPMWVSPTGHAVPNPHKAYRRGAMWSLFGDPRRRGAGPTYRGTPRGTSSGNDPP</sequence>
<evidence type="ECO:0000313" key="4">
    <source>
        <dbReference type="Proteomes" id="UP000658613"/>
    </source>
</evidence>
<dbReference type="Pfam" id="PF01844">
    <property type="entry name" value="HNH"/>
    <property type="match status" value="1"/>
</dbReference>
<dbReference type="CDD" id="cd00085">
    <property type="entry name" value="HNHc"/>
    <property type="match status" value="1"/>
</dbReference>
<feature type="compositionally biased region" description="Polar residues" evidence="1">
    <location>
        <begin position="446"/>
        <end position="455"/>
    </location>
</feature>
<dbReference type="SMART" id="SM00507">
    <property type="entry name" value="HNHc"/>
    <property type="match status" value="1"/>
</dbReference>
<proteinExistence type="predicted"/>
<name>A0A931E3K5_9CORY</name>
<protein>
    <recommendedName>
        <fullName evidence="2">HNH nuclease domain-containing protein</fullName>
    </recommendedName>
</protein>
<dbReference type="GO" id="GO:0003676">
    <property type="term" value="F:nucleic acid binding"/>
    <property type="evidence" value="ECO:0007669"/>
    <property type="project" value="InterPro"/>
</dbReference>
<dbReference type="InterPro" id="IPR003615">
    <property type="entry name" value="HNH_nuc"/>
</dbReference>
<dbReference type="RefSeq" id="WP_196824344.1">
    <property type="nucleotide sequence ID" value="NZ_CP046980.1"/>
</dbReference>
<dbReference type="GO" id="GO:0004519">
    <property type="term" value="F:endonuclease activity"/>
    <property type="evidence" value="ECO:0007669"/>
    <property type="project" value="InterPro"/>
</dbReference>
<feature type="region of interest" description="Disordered" evidence="1">
    <location>
        <begin position="430"/>
        <end position="455"/>
    </location>
</feature>
<dbReference type="AlphaFoldDB" id="A0A931E3K5"/>
<evidence type="ECO:0000313" key="3">
    <source>
        <dbReference type="EMBL" id="MBG6121863.1"/>
    </source>
</evidence>
<comment type="caution">
    <text evidence="3">The sequence shown here is derived from an EMBL/GenBank/DDBJ whole genome shotgun (WGS) entry which is preliminary data.</text>
</comment>
<evidence type="ECO:0000256" key="1">
    <source>
        <dbReference type="SAM" id="MobiDB-lite"/>
    </source>
</evidence>
<dbReference type="GO" id="GO:0008270">
    <property type="term" value="F:zinc ion binding"/>
    <property type="evidence" value="ECO:0007669"/>
    <property type="project" value="InterPro"/>
</dbReference>
<dbReference type="Proteomes" id="UP000658613">
    <property type="component" value="Unassembled WGS sequence"/>
</dbReference>
<keyword evidence="4" id="KW-1185">Reference proteome</keyword>
<dbReference type="EMBL" id="JADOUE010000001">
    <property type="protein sequence ID" value="MBG6121863.1"/>
    <property type="molecule type" value="Genomic_DNA"/>
</dbReference>